<evidence type="ECO:0000256" key="2">
    <source>
        <dbReference type="ARBA" id="ARBA00022490"/>
    </source>
</evidence>
<dbReference type="Pfam" id="PF03129">
    <property type="entry name" value="HGTP_anticodon"/>
    <property type="match status" value="1"/>
</dbReference>
<dbReference type="Gene3D" id="3.30.930.10">
    <property type="entry name" value="Bira Bifunctional Protein, Domain 2"/>
    <property type="match status" value="1"/>
</dbReference>
<dbReference type="EMBL" id="OX365927">
    <property type="protein sequence ID" value="CAI4053645.1"/>
    <property type="molecule type" value="Genomic_DNA"/>
</dbReference>
<dbReference type="GO" id="GO:0005524">
    <property type="term" value="F:ATP binding"/>
    <property type="evidence" value="ECO:0007669"/>
    <property type="project" value="UniProtKB-KW"/>
</dbReference>
<comment type="subcellular location">
    <subcellularLocation>
        <location evidence="1">Cytoplasm</location>
    </subcellularLocation>
</comment>
<evidence type="ECO:0000256" key="7">
    <source>
        <dbReference type="ARBA" id="ARBA00023146"/>
    </source>
</evidence>
<evidence type="ECO:0000256" key="4">
    <source>
        <dbReference type="ARBA" id="ARBA00022741"/>
    </source>
</evidence>
<dbReference type="PANTHER" id="PTHR10745:SF0">
    <property type="entry name" value="GLYCINE--TRNA LIGASE"/>
    <property type="match status" value="1"/>
</dbReference>
<protein>
    <recommendedName>
        <fullName evidence="8">Anticodon-binding domain-containing protein</fullName>
    </recommendedName>
</protein>
<reference evidence="9" key="1">
    <citation type="submission" date="2022-10" db="EMBL/GenBank/DDBJ databases">
        <authorList>
            <person name="Byrne P K."/>
        </authorList>
    </citation>
    <scope>NUCLEOTIDE SEQUENCE</scope>
    <source>
        <strain evidence="9">CBS7001</strain>
    </source>
</reference>
<sequence length="267" mass="30613">MTGKSLTVKQKLDTPKEETKWAIEVNKRLFGPKFKQRAKSIESALLSSPQDELYSKHEELDKNGKLAFQTIGETVEIDRNLVSIEMRTTLQHIRGYIPNVIEPSFGLGRIIYCIFDHCFQIRPDDEERTYFSFPLSIAPINVFVTTILNNEKFPSVIEKISQILRTREIYFKVDDSNTSIGKEYARNDELGTPFGITINFQTLEDKTVTLRERDSMSQVRGTFEEVISIIDKMVHDPVTELTWNKSTAGFLPVAKTIKFLPVAKTIK</sequence>
<dbReference type="CDD" id="cd00858">
    <property type="entry name" value="GlyRS_anticodon"/>
    <property type="match status" value="1"/>
</dbReference>
<evidence type="ECO:0000313" key="9">
    <source>
        <dbReference type="EMBL" id="CAI4053645.1"/>
    </source>
</evidence>
<dbReference type="FunFam" id="3.30.930.10:FF:000158">
    <property type="entry name" value="Glycyl-tRNA synthetase"/>
    <property type="match status" value="1"/>
</dbReference>
<dbReference type="SUPFAM" id="SSF52954">
    <property type="entry name" value="Class II aaRS ABD-related"/>
    <property type="match status" value="1"/>
</dbReference>
<dbReference type="Proteomes" id="UP001162090">
    <property type="component" value="Chromosome 16"/>
</dbReference>
<dbReference type="SUPFAM" id="SSF55681">
    <property type="entry name" value="Class II aaRS and biotin synthetases"/>
    <property type="match status" value="1"/>
</dbReference>
<dbReference type="PANTHER" id="PTHR10745">
    <property type="entry name" value="GLYCYL-TRNA SYNTHETASE/DNA POLYMERASE SUBUNIT GAMMA-2"/>
    <property type="match status" value="1"/>
</dbReference>
<keyword evidence="5" id="KW-0067">ATP-binding</keyword>
<dbReference type="InterPro" id="IPR004154">
    <property type="entry name" value="Anticodon-bd"/>
</dbReference>
<dbReference type="InterPro" id="IPR045864">
    <property type="entry name" value="aa-tRNA-synth_II/BPL/LPL"/>
</dbReference>
<evidence type="ECO:0000256" key="1">
    <source>
        <dbReference type="ARBA" id="ARBA00004496"/>
    </source>
</evidence>
<dbReference type="GO" id="GO:0004820">
    <property type="term" value="F:glycine-tRNA ligase activity"/>
    <property type="evidence" value="ECO:0007669"/>
    <property type="project" value="InterPro"/>
</dbReference>
<dbReference type="Gene3D" id="3.40.50.800">
    <property type="entry name" value="Anticodon-binding domain"/>
    <property type="match status" value="1"/>
</dbReference>
<evidence type="ECO:0000259" key="8">
    <source>
        <dbReference type="Pfam" id="PF03129"/>
    </source>
</evidence>
<dbReference type="GO" id="GO:0005739">
    <property type="term" value="C:mitochondrion"/>
    <property type="evidence" value="ECO:0007669"/>
    <property type="project" value="TreeGrafter"/>
</dbReference>
<gene>
    <name evidence="9" type="primary">SUVC16G3500</name>
    <name evidence="9" type="ORF">SUVC_16G3500</name>
</gene>
<name>A0AA35J9D2_SACUV</name>
<proteinExistence type="predicted"/>
<dbReference type="GO" id="GO:0070150">
    <property type="term" value="P:mitochondrial glycyl-tRNA aminoacylation"/>
    <property type="evidence" value="ECO:0007669"/>
    <property type="project" value="TreeGrafter"/>
</dbReference>
<evidence type="ECO:0000256" key="3">
    <source>
        <dbReference type="ARBA" id="ARBA00022598"/>
    </source>
</evidence>
<keyword evidence="4" id="KW-0547">Nucleotide-binding</keyword>
<dbReference type="FunFam" id="3.40.50.800:FF:000004">
    <property type="entry name" value="Glycine--tRNA ligase 2"/>
    <property type="match status" value="1"/>
</dbReference>
<dbReference type="FunFam" id="3.30.720.200:FF:000001">
    <property type="entry name" value="Glycine--tRNA ligase 2"/>
    <property type="match status" value="1"/>
</dbReference>
<dbReference type="InterPro" id="IPR002315">
    <property type="entry name" value="tRNA-synt_gly"/>
</dbReference>
<dbReference type="NCBIfam" id="TIGR00389">
    <property type="entry name" value="glyS_dimeric"/>
    <property type="match status" value="1"/>
</dbReference>
<evidence type="ECO:0000313" key="10">
    <source>
        <dbReference type="Proteomes" id="UP001162090"/>
    </source>
</evidence>
<keyword evidence="6" id="KW-0648">Protein biosynthesis</keyword>
<evidence type="ECO:0000256" key="6">
    <source>
        <dbReference type="ARBA" id="ARBA00022917"/>
    </source>
</evidence>
<dbReference type="InterPro" id="IPR036621">
    <property type="entry name" value="Anticodon-bd_dom_sf"/>
</dbReference>
<dbReference type="AlphaFoldDB" id="A0AA35J9D2"/>
<organism evidence="9 10">
    <name type="scientific">Saccharomyces uvarum</name>
    <name type="common">Yeast</name>
    <name type="synonym">Saccharomyces bayanus var. uvarum</name>
    <dbReference type="NCBI Taxonomy" id="230603"/>
    <lineage>
        <taxon>Eukaryota</taxon>
        <taxon>Fungi</taxon>
        <taxon>Dikarya</taxon>
        <taxon>Ascomycota</taxon>
        <taxon>Saccharomycotina</taxon>
        <taxon>Saccharomycetes</taxon>
        <taxon>Saccharomycetales</taxon>
        <taxon>Saccharomycetaceae</taxon>
        <taxon>Saccharomyces</taxon>
    </lineage>
</organism>
<dbReference type="Gene3D" id="3.30.720.200">
    <property type="match status" value="1"/>
</dbReference>
<dbReference type="InterPro" id="IPR027031">
    <property type="entry name" value="Gly-tRNA_synthase/POLG2"/>
</dbReference>
<evidence type="ECO:0000256" key="5">
    <source>
        <dbReference type="ARBA" id="ARBA00022840"/>
    </source>
</evidence>
<keyword evidence="3" id="KW-0436">Ligase</keyword>
<accession>A0AA35J9D2</accession>
<feature type="domain" description="Anticodon-binding" evidence="8">
    <location>
        <begin position="142"/>
        <end position="232"/>
    </location>
</feature>
<dbReference type="PRINTS" id="PR01043">
    <property type="entry name" value="TRNASYNTHGLY"/>
</dbReference>
<keyword evidence="7" id="KW-0030">Aminoacyl-tRNA synthetase</keyword>
<keyword evidence="2" id="KW-0963">Cytoplasm</keyword>